<dbReference type="SUPFAM" id="SSF52499">
    <property type="entry name" value="Isochorismatase-like hydrolases"/>
    <property type="match status" value="1"/>
</dbReference>
<dbReference type="OMA" id="HVCVFQT"/>
<dbReference type="InterPro" id="IPR050993">
    <property type="entry name" value="Isochorismatase_domain"/>
</dbReference>
<dbReference type="InterPro" id="IPR000868">
    <property type="entry name" value="Isochorismatase-like_dom"/>
</dbReference>
<evidence type="ECO:0000313" key="3">
    <source>
        <dbReference type="EnsemblMetazoa" id="G4153.3:cds"/>
    </source>
</evidence>
<dbReference type="FunFam" id="3.40.50.850:FF:000001">
    <property type="entry name" value="Isochorismatase domain-containing protein 1"/>
    <property type="match status" value="1"/>
</dbReference>
<sequence>MAMAARRLGKVSLKNTALLLCDMQEKFRGNIIYYPQIIEVARRMLEGANALDMPVIVTEQYPKGLGHTVSELDVSQLKVFPKTHFSMLIPEVVDHIKTLKDINSVMICGIENHVCVQNTVLDLLEDNFDVHLIADACSSRSMTDRIYAFQRMKDAGAYVTTSESMLLALVGGASHPRFKQIQKIIMTSAPDTGLLTTIKGETAV</sequence>
<proteinExistence type="inferred from homology"/>
<feature type="domain" description="Isochorismatase-like" evidence="2">
    <location>
        <begin position="16"/>
        <end position="163"/>
    </location>
</feature>
<dbReference type="Gene3D" id="3.40.50.850">
    <property type="entry name" value="Isochorismatase-like"/>
    <property type="match status" value="1"/>
</dbReference>
<protein>
    <recommendedName>
        <fullName evidence="2">Isochorismatase-like domain-containing protein</fullName>
    </recommendedName>
</protein>
<keyword evidence="4" id="KW-1185">Reference proteome</keyword>
<dbReference type="EnsemblMetazoa" id="G4153.5">
    <property type="protein sequence ID" value="G4153.5:cds"/>
    <property type="gene ID" value="G4153"/>
</dbReference>
<evidence type="ECO:0000313" key="4">
    <source>
        <dbReference type="Proteomes" id="UP000005408"/>
    </source>
</evidence>
<comment type="similarity">
    <text evidence="1">Belongs to the isochorismatase family.</text>
</comment>
<dbReference type="PANTHER" id="PTHR14119:SF3">
    <property type="entry name" value="ISOCHORISMATASE DOMAIN-CONTAINING PROTEIN 2"/>
    <property type="match status" value="1"/>
</dbReference>
<dbReference type="EnsemblMetazoa" id="G4153.4">
    <property type="protein sequence ID" value="G4153.4:cds"/>
    <property type="gene ID" value="G4153"/>
</dbReference>
<dbReference type="EnsemblMetazoa" id="G4153.3">
    <property type="protein sequence ID" value="G4153.3:cds"/>
    <property type="gene ID" value="G4153"/>
</dbReference>
<dbReference type="PANTHER" id="PTHR14119">
    <property type="entry name" value="HYDROLASE"/>
    <property type="match status" value="1"/>
</dbReference>
<dbReference type="InterPro" id="IPR036380">
    <property type="entry name" value="Isochorismatase-like_sf"/>
</dbReference>
<name>A0A8W8MVY4_MAGGI</name>
<dbReference type="AlphaFoldDB" id="A0A8W8MVY4"/>
<dbReference type="OrthoDB" id="269496at2759"/>
<organism evidence="3 4">
    <name type="scientific">Magallana gigas</name>
    <name type="common">Pacific oyster</name>
    <name type="synonym">Crassostrea gigas</name>
    <dbReference type="NCBI Taxonomy" id="29159"/>
    <lineage>
        <taxon>Eukaryota</taxon>
        <taxon>Metazoa</taxon>
        <taxon>Spiralia</taxon>
        <taxon>Lophotrochozoa</taxon>
        <taxon>Mollusca</taxon>
        <taxon>Bivalvia</taxon>
        <taxon>Autobranchia</taxon>
        <taxon>Pteriomorphia</taxon>
        <taxon>Ostreida</taxon>
        <taxon>Ostreoidea</taxon>
        <taxon>Ostreidae</taxon>
        <taxon>Magallana</taxon>
    </lineage>
</organism>
<evidence type="ECO:0000259" key="2">
    <source>
        <dbReference type="Pfam" id="PF00857"/>
    </source>
</evidence>
<dbReference type="CDD" id="cd01012">
    <property type="entry name" value="YcaC_related"/>
    <property type="match status" value="1"/>
</dbReference>
<dbReference type="Pfam" id="PF00857">
    <property type="entry name" value="Isochorismatase"/>
    <property type="match status" value="1"/>
</dbReference>
<accession>A0A8W8MVY4</accession>
<reference evidence="3" key="1">
    <citation type="submission" date="2022-08" db="UniProtKB">
        <authorList>
            <consortium name="EnsemblMetazoa"/>
        </authorList>
    </citation>
    <scope>IDENTIFICATION</scope>
    <source>
        <strain evidence="3">05x7-T-G4-1.051#20</strain>
    </source>
</reference>
<dbReference type="Proteomes" id="UP000005408">
    <property type="component" value="Unassembled WGS sequence"/>
</dbReference>
<evidence type="ECO:0000256" key="1">
    <source>
        <dbReference type="ARBA" id="ARBA00006336"/>
    </source>
</evidence>